<dbReference type="SUPFAM" id="SSF51126">
    <property type="entry name" value="Pectin lyase-like"/>
    <property type="match status" value="1"/>
</dbReference>
<dbReference type="Pfam" id="PF13229">
    <property type="entry name" value="Beta_helix"/>
    <property type="match status" value="1"/>
</dbReference>
<feature type="compositionally biased region" description="Gly residues" evidence="4">
    <location>
        <begin position="869"/>
        <end position="881"/>
    </location>
</feature>
<evidence type="ECO:0000313" key="6">
    <source>
        <dbReference type="EMBL" id="NBJ22826.1"/>
    </source>
</evidence>
<feature type="domain" description="Right handed beta helix" evidence="5">
    <location>
        <begin position="102"/>
        <end position="245"/>
    </location>
</feature>
<dbReference type="PANTHER" id="PTHR38340">
    <property type="entry name" value="S-LAYER PROTEIN"/>
    <property type="match status" value="1"/>
</dbReference>
<dbReference type="InterPro" id="IPR011049">
    <property type="entry name" value="Serralysin-like_metalloprot_C"/>
</dbReference>
<comment type="function">
    <text evidence="1">Converts beta-D-mannuronic acid (M) to alpha-L-guluronic acid (G), producing a polymer with gel-forming capacity, required for the formation of the cyst coat.</text>
</comment>
<evidence type="ECO:0000256" key="2">
    <source>
        <dbReference type="ARBA" id="ARBA00004613"/>
    </source>
</evidence>
<dbReference type="PROSITE" id="PS00330">
    <property type="entry name" value="HEMOLYSIN_CALCIUM"/>
    <property type="match status" value="2"/>
</dbReference>
<organism evidence="6 7">
    <name type="scientific">Microvirga arsenatis</name>
    <dbReference type="NCBI Taxonomy" id="2692265"/>
    <lineage>
        <taxon>Bacteria</taxon>
        <taxon>Pseudomonadati</taxon>
        <taxon>Pseudomonadota</taxon>
        <taxon>Alphaproteobacteria</taxon>
        <taxon>Hyphomicrobiales</taxon>
        <taxon>Methylobacteriaceae</taxon>
        <taxon>Microvirga</taxon>
    </lineage>
</organism>
<feature type="region of interest" description="Disordered" evidence="4">
    <location>
        <begin position="738"/>
        <end position="794"/>
    </location>
</feature>
<dbReference type="InterPro" id="IPR039448">
    <property type="entry name" value="Beta_helix"/>
</dbReference>
<comment type="subcellular location">
    <subcellularLocation>
        <location evidence="2">Secreted</location>
    </subcellularLocation>
</comment>
<dbReference type="InterPro" id="IPR011050">
    <property type="entry name" value="Pectin_lyase_fold/virulence"/>
</dbReference>
<comment type="caution">
    <text evidence="6">The sequence shown here is derived from an EMBL/GenBank/DDBJ whole genome shotgun (WGS) entry which is preliminary data.</text>
</comment>
<evidence type="ECO:0000256" key="4">
    <source>
        <dbReference type="SAM" id="MobiDB-lite"/>
    </source>
</evidence>
<dbReference type="InterPro" id="IPR001343">
    <property type="entry name" value="Hemolysn_Ca-bd"/>
</dbReference>
<evidence type="ECO:0000259" key="5">
    <source>
        <dbReference type="Pfam" id="PF13229"/>
    </source>
</evidence>
<dbReference type="InterPro" id="IPR018511">
    <property type="entry name" value="Hemolysin-typ_Ca-bd_CS"/>
</dbReference>
<evidence type="ECO:0000256" key="3">
    <source>
        <dbReference type="ARBA" id="ARBA00022525"/>
    </source>
</evidence>
<dbReference type="InterPro" id="IPR012334">
    <property type="entry name" value="Pectin_lyas_fold"/>
</dbReference>
<dbReference type="InterPro" id="IPR050557">
    <property type="entry name" value="RTX_toxin/Mannuronan_C5-epim"/>
</dbReference>
<dbReference type="SMART" id="SM00710">
    <property type="entry name" value="PbH1"/>
    <property type="match status" value="9"/>
</dbReference>
<evidence type="ECO:0000256" key="1">
    <source>
        <dbReference type="ARBA" id="ARBA00002822"/>
    </source>
</evidence>
<dbReference type="PANTHER" id="PTHR38340:SF1">
    <property type="entry name" value="S-LAYER PROTEIN"/>
    <property type="match status" value="1"/>
</dbReference>
<dbReference type="SUPFAM" id="SSF51120">
    <property type="entry name" value="beta-Roll"/>
    <property type="match status" value="5"/>
</dbReference>
<name>A0ABW9YT66_9HYPH</name>
<dbReference type="Gene3D" id="2.150.10.10">
    <property type="entry name" value="Serralysin-like metalloprotease, C-terminal"/>
    <property type="match status" value="3"/>
</dbReference>
<dbReference type="RefSeq" id="WP_161723274.1">
    <property type="nucleotide sequence ID" value="NZ_JAAAXI010000007.1"/>
</dbReference>
<accession>A0ABW9YT66</accession>
<dbReference type="Gene3D" id="2.160.20.10">
    <property type="entry name" value="Single-stranded right-handed beta-helix, Pectin lyase-like"/>
    <property type="match status" value="1"/>
</dbReference>
<dbReference type="Pfam" id="PF00353">
    <property type="entry name" value="HemolysinCabind"/>
    <property type="match status" value="7"/>
</dbReference>
<feature type="compositionally biased region" description="Polar residues" evidence="4">
    <location>
        <begin position="773"/>
        <end position="786"/>
    </location>
</feature>
<dbReference type="InterPro" id="IPR006626">
    <property type="entry name" value="PbH1"/>
</dbReference>
<feature type="compositionally biased region" description="Gly residues" evidence="4">
    <location>
        <begin position="752"/>
        <end position="761"/>
    </location>
</feature>
<dbReference type="Proteomes" id="UP000818323">
    <property type="component" value="Unassembled WGS sequence"/>
</dbReference>
<sequence length="1013" mass="105526">MATIFVKGPTGKAKQDTAAINNAIQKAYEAYLADPTKTPVKVQLAKGTYVVTGDKTNPSKGAIELPSGIELTGSGTRESIVKLENHFDARINGIVRTKLETVENVTVSNLIIDGNRANNTDHQAGFICGVKEDGSGRIQKNITIDGVEVRNCTAYGLNPHEVTYNMVIKNSTAHNNGLDGFVADAVRGGVYINNKAYNNDRHGFNIQNETKGLKLQDNLAYDNGYRYLYQGQLAGGAGLTIQRGNIPPVGSTIIPWVSDVEIIGGQYYNNGKEGILVKLSERILIKGAWIYGNERQGVRIEGSKDVTVDSSRVYNNSQEANGVYDEINIRLRFDDDYSQLTYYSLNTRITNNTIYADGAIRSRYGIREEPTNDDGGPTGTFLDANTIYGMVSGFVSVPGYLNPVVGTSGADNLVGTPDGDEMKGLGGDDTYTVNHTSDVVIEDAGAGTDHVFSSIKFILGPNVENLTLTGTAVINGTGNELANKLFGNGARNELKGLGGSDTLDGGGGDDELQGGDGNDTYYIDSTGDVVIEKENLGAGGVDTVNSTISYTLTQDVENLTLLGSANINATGNASANVLTGNSGANVLDGLAGADRMIGGAGDDTYFVNNTGDVVVENADEGLDRVVSTISHVLAQNVENLTLLGAALNGTGNALDNTILGNDQANKLTGADGNDTLDGGLGNDTLDGGIGTDTAVYAGNRADYAITGTLSDRTITGGTSGTDALRGIEILQFADGRLVGDTWEPTTPPDPGNPGGGSGGAQPGNQPAPAPSPIVSSRTGTNRSEILNGSGADNIIKGMGGHDVIRGFGGNDSLYGNSGHDRLNGHSGNDRVSGGAGNDSVDGGAGNDRVLGDSGNDRVAGSDGDDWVHGGTGSDTVGGGAGNDTVFGGSGNDTLYGRGGLDAFVFNARLGSASTDRAVSFDRIVDFSVAADSLWLDNAIFRKLGAGSLAAPAELNSEFFVIGSRARERDDYLIYNKTTGVLSYDADGSGARQAVEFAQLGKNLKLTFKDFLIV</sequence>
<reference evidence="6 7" key="1">
    <citation type="submission" date="2020-01" db="EMBL/GenBank/DDBJ databases">
        <title>Microvirga sp. nov., an arsenate reduction bacterium isolated from Tibet hotspring sediments.</title>
        <authorList>
            <person name="Yuan C.-G."/>
        </authorList>
    </citation>
    <scope>NUCLEOTIDE SEQUENCE [LARGE SCALE GENOMIC DNA]</scope>
    <source>
        <strain evidence="6 7">SYSU G3D203</strain>
    </source>
</reference>
<proteinExistence type="predicted"/>
<dbReference type="EMBL" id="JAAAXJ010000001">
    <property type="protein sequence ID" value="NBJ22826.1"/>
    <property type="molecule type" value="Genomic_DNA"/>
</dbReference>
<feature type="region of interest" description="Disordered" evidence="4">
    <location>
        <begin position="497"/>
        <end position="518"/>
    </location>
</feature>
<gene>
    <name evidence="6" type="ORF">GR303_00445</name>
</gene>
<keyword evidence="7" id="KW-1185">Reference proteome</keyword>
<evidence type="ECO:0000313" key="7">
    <source>
        <dbReference type="Proteomes" id="UP000818323"/>
    </source>
</evidence>
<protein>
    <recommendedName>
        <fullName evidence="5">Right handed beta helix domain-containing protein</fullName>
    </recommendedName>
</protein>
<dbReference type="PRINTS" id="PR00313">
    <property type="entry name" value="CABNDNGRPT"/>
</dbReference>
<keyword evidence="3" id="KW-0964">Secreted</keyword>
<feature type="region of interest" description="Disordered" evidence="4">
    <location>
        <begin position="818"/>
        <end position="881"/>
    </location>
</feature>